<dbReference type="PROSITE" id="PS51084">
    <property type="entry name" value="HIT_2"/>
    <property type="match status" value="1"/>
</dbReference>
<dbReference type="InterPro" id="IPR001310">
    <property type="entry name" value="Histidine_triad_HIT"/>
</dbReference>
<keyword evidence="6" id="KW-1185">Reference proteome</keyword>
<dbReference type="Gene3D" id="3.30.428.10">
    <property type="entry name" value="HIT-like"/>
    <property type="match status" value="1"/>
</dbReference>
<organism evidence="5 6">
    <name type="scientific">Methylocystis heyeri</name>
    <dbReference type="NCBI Taxonomy" id="391905"/>
    <lineage>
        <taxon>Bacteria</taxon>
        <taxon>Pseudomonadati</taxon>
        <taxon>Pseudomonadota</taxon>
        <taxon>Alphaproteobacteria</taxon>
        <taxon>Hyphomicrobiales</taxon>
        <taxon>Methylocystaceae</taxon>
        <taxon>Methylocystis</taxon>
    </lineage>
</organism>
<proteinExistence type="predicted"/>
<evidence type="ECO:0000313" key="5">
    <source>
        <dbReference type="EMBL" id="QGM45917.1"/>
    </source>
</evidence>
<evidence type="ECO:0000256" key="3">
    <source>
        <dbReference type="PROSITE-ProRule" id="PRU00464"/>
    </source>
</evidence>
<protein>
    <submittedName>
        <fullName evidence="5">HIT domain-containing protein</fullName>
    </submittedName>
</protein>
<dbReference type="Pfam" id="PF01230">
    <property type="entry name" value="HIT"/>
    <property type="match status" value="1"/>
</dbReference>
<dbReference type="EMBL" id="CP046052">
    <property type="protein sequence ID" value="QGM45917.1"/>
    <property type="molecule type" value="Genomic_DNA"/>
</dbReference>
<evidence type="ECO:0000259" key="4">
    <source>
        <dbReference type="PROSITE" id="PS51084"/>
    </source>
</evidence>
<feature type="domain" description="HIT" evidence="4">
    <location>
        <begin position="4"/>
        <end position="111"/>
    </location>
</feature>
<dbReference type="OrthoDB" id="9784774at2"/>
<reference evidence="5 6" key="1">
    <citation type="submission" date="2019-11" db="EMBL/GenBank/DDBJ databases">
        <title>The genome sequence of Methylocystis heyeri.</title>
        <authorList>
            <person name="Oshkin I.Y."/>
            <person name="Miroshnikov K."/>
            <person name="Dedysh S.N."/>
        </authorList>
    </citation>
    <scope>NUCLEOTIDE SEQUENCE [LARGE SCALE GENOMIC DNA]</scope>
    <source>
        <strain evidence="5 6">H2</strain>
    </source>
</reference>
<dbReference type="PANTHER" id="PTHR42997">
    <property type="entry name" value="HIT FAMILY HYDROLASE"/>
    <property type="match status" value="1"/>
</dbReference>
<dbReference type="SUPFAM" id="SSF54197">
    <property type="entry name" value="HIT-like"/>
    <property type="match status" value="1"/>
</dbReference>
<accession>A0A6B8KE08</accession>
<dbReference type="Proteomes" id="UP000309061">
    <property type="component" value="Chromosome"/>
</dbReference>
<gene>
    <name evidence="5" type="ORF">H2LOC_009490</name>
</gene>
<dbReference type="GO" id="GO:0003824">
    <property type="term" value="F:catalytic activity"/>
    <property type="evidence" value="ECO:0007669"/>
    <property type="project" value="InterPro"/>
</dbReference>
<dbReference type="InterPro" id="IPR011146">
    <property type="entry name" value="HIT-like"/>
</dbReference>
<feature type="short sequence motif" description="Histidine triad motif" evidence="2 3">
    <location>
        <begin position="96"/>
        <end position="100"/>
    </location>
</feature>
<sequence>MSSDRCPFCSVDSLSLLGENELAFAVRDRFPIRPLHTLLIPKRHVTDIFKATAEEREALHQLAAVCREAIMREAPEVQGFNFGSNIGAAAGQKIFHAHVHLIPRRHGDTPPPPARPD</sequence>
<dbReference type="PANTHER" id="PTHR42997:SF1">
    <property type="entry name" value="AP-4-A PHOSPHORYLASE"/>
    <property type="match status" value="1"/>
</dbReference>
<feature type="active site" description="Tele-AMP-histidine intermediate" evidence="1">
    <location>
        <position position="98"/>
    </location>
</feature>
<name>A0A6B8KE08_9HYPH</name>
<dbReference type="InterPro" id="IPR036265">
    <property type="entry name" value="HIT-like_sf"/>
</dbReference>
<dbReference type="KEGG" id="mhey:H2LOC_009490"/>
<evidence type="ECO:0000256" key="2">
    <source>
        <dbReference type="PIRSR" id="PIRSR601310-3"/>
    </source>
</evidence>
<dbReference type="AlphaFoldDB" id="A0A6B8KE08"/>
<dbReference type="InterPro" id="IPR052908">
    <property type="entry name" value="AP-4-A_phosphorylase"/>
</dbReference>
<dbReference type="RefSeq" id="WP_136496184.1">
    <property type="nucleotide sequence ID" value="NZ_CP046052.1"/>
</dbReference>
<evidence type="ECO:0000313" key="6">
    <source>
        <dbReference type="Proteomes" id="UP000309061"/>
    </source>
</evidence>
<evidence type="ECO:0000256" key="1">
    <source>
        <dbReference type="PIRSR" id="PIRSR601310-1"/>
    </source>
</evidence>
<dbReference type="PRINTS" id="PR00332">
    <property type="entry name" value="HISTRIAD"/>
</dbReference>